<organism evidence="1 2">
    <name type="scientific">Pseudomonas schmalbachii</name>
    <dbReference type="NCBI Taxonomy" id="2816993"/>
    <lineage>
        <taxon>Bacteria</taxon>
        <taxon>Pseudomonadati</taxon>
        <taxon>Pseudomonadota</taxon>
        <taxon>Gammaproteobacteria</taxon>
        <taxon>Pseudomonadales</taxon>
        <taxon>Pseudomonadaceae</taxon>
        <taxon>Pseudomonas</taxon>
    </lineage>
</organism>
<dbReference type="Proteomes" id="UP000669060">
    <property type="component" value="Unassembled WGS sequence"/>
</dbReference>
<name>A0ABS3TKE3_9PSED</name>
<dbReference type="Pfam" id="PF10076">
    <property type="entry name" value="Phage_Mu_Gp48"/>
    <property type="match status" value="1"/>
</dbReference>
<comment type="caution">
    <text evidence="1">The sequence shown here is derived from an EMBL/GenBank/DDBJ whole genome shotgun (WGS) entry which is preliminary data.</text>
</comment>
<reference evidence="1 2" key="1">
    <citation type="submission" date="2020-12" db="EMBL/GenBank/DDBJ databases">
        <title>Pseudomonas schmalbachii sp. nov. isolated from millipede gut.</title>
        <authorList>
            <person name="Shelomi M."/>
        </authorList>
    </citation>
    <scope>NUCLEOTIDE SEQUENCE [LARGE SCALE GENOMIC DNA]</scope>
    <source>
        <strain evidence="1 2">Milli4</strain>
    </source>
</reference>
<sequence length="206" mass="22293">MAHSADEYRNQLQQLLPPGRAIPADPGSTAYELLDGMAQELARLDARGDVLLLEVNPATTNELLPDWERVAGLPDKCSANAPSSIQARRQALLAKLRATGGQSADYYISVAAALGYTITITEFRPFEVGRSTVGEALTNADAGWVYTWRINAPGTTTLDFKVGLSTVGEALRTWGNEMLECRMSQIKPAHTILLFGYAEDEPSLPG</sequence>
<evidence type="ECO:0000313" key="1">
    <source>
        <dbReference type="EMBL" id="MBO3274119.1"/>
    </source>
</evidence>
<dbReference type="InterPro" id="IPR018755">
    <property type="entry name" value="Phage_Mu_Gp48"/>
</dbReference>
<accession>A0ABS3TKE3</accession>
<proteinExistence type="predicted"/>
<dbReference type="EMBL" id="JAELYA010000001">
    <property type="protein sequence ID" value="MBO3274119.1"/>
    <property type="molecule type" value="Genomic_DNA"/>
</dbReference>
<gene>
    <name evidence="1" type="ORF">JFY56_02655</name>
</gene>
<keyword evidence="2" id="KW-1185">Reference proteome</keyword>
<protein>
    <submittedName>
        <fullName evidence="1">DUF2313 domain-containing protein</fullName>
    </submittedName>
</protein>
<evidence type="ECO:0000313" key="2">
    <source>
        <dbReference type="Proteomes" id="UP000669060"/>
    </source>
</evidence>
<dbReference type="RefSeq" id="WP_208311918.1">
    <property type="nucleotide sequence ID" value="NZ_JAELYA010000001.1"/>
</dbReference>